<evidence type="ECO:0000256" key="7">
    <source>
        <dbReference type="ARBA" id="ARBA00023027"/>
    </source>
</evidence>
<comment type="pathway">
    <text evidence="1">Lipid metabolism.</text>
</comment>
<keyword evidence="5" id="KW-0276">Fatty acid metabolism</keyword>
<dbReference type="AlphaFoldDB" id="A0A0R1RMF2"/>
<evidence type="ECO:0000256" key="5">
    <source>
        <dbReference type="ARBA" id="ARBA00022832"/>
    </source>
</evidence>
<sequence length="403" mass="45369">MLGKMIKIDKKFKGNVARSVNPYGCHQEVLNQIKYVKENGHYDGAKKALIIGGSSSYGLASRITQAFGSGADTISVAFERPIKDETMLGTAGWWNNIYFKQEAEKAGLIAKNFNGDCFTEKMKEQVSEYIKDEFGGKIDLLVYSVAAPKRANPENTDEVWRSQMKPIGKDVTGYNVNLEQDALVEQTIEAATPEEVADTVHVMGGEDWELWVKFLKDQGLLADGFKTILYSYIGSPVTYDFYHEGTLGKAKDAAEESSHRIGKIIEDINGESLISVSKAVTTKASSVIPIFPVYCIALYKVMQEKGTHETPIMHKDRLFRDMVYGNKREIDDHGRLRPDSWELDEDTQRKTLDLMNKITPENFNTDLTGYETFKKEFLQINGFEVEGSNNETVDFDEISKLEP</sequence>
<dbReference type="GO" id="GO:0006633">
    <property type="term" value="P:fatty acid biosynthetic process"/>
    <property type="evidence" value="ECO:0007669"/>
    <property type="project" value="UniProtKB-KW"/>
</dbReference>
<evidence type="ECO:0000259" key="11">
    <source>
        <dbReference type="Pfam" id="PF07055"/>
    </source>
</evidence>
<evidence type="ECO:0000256" key="8">
    <source>
        <dbReference type="ARBA" id="ARBA00023098"/>
    </source>
</evidence>
<evidence type="ECO:0000256" key="2">
    <source>
        <dbReference type="ARBA" id="ARBA00011245"/>
    </source>
</evidence>
<evidence type="ECO:0000256" key="3">
    <source>
        <dbReference type="ARBA" id="ARBA00011983"/>
    </source>
</evidence>
<accession>A0A0R1RMF2</accession>
<dbReference type="InterPro" id="IPR010758">
    <property type="entry name" value="Trans-2-enoyl-CoA_reductase"/>
</dbReference>
<dbReference type="InterPro" id="IPR024906">
    <property type="entry name" value="Eno_Rdtase_FAD-bd_dom"/>
</dbReference>
<dbReference type="PATRIC" id="fig|1423778.4.peg.234"/>
<keyword evidence="4" id="KW-0444">Lipid biosynthesis</keyword>
<comment type="catalytic activity">
    <reaction evidence="10">
        <text>a 2,3-saturated acyl-CoA + NAD(+) = a (2E)-enoyl-CoA + NADH + H(+)</text>
        <dbReference type="Rhea" id="RHEA:18177"/>
        <dbReference type="ChEBI" id="CHEBI:15378"/>
        <dbReference type="ChEBI" id="CHEBI:57540"/>
        <dbReference type="ChEBI" id="CHEBI:57945"/>
        <dbReference type="ChEBI" id="CHEBI:58856"/>
        <dbReference type="ChEBI" id="CHEBI:65111"/>
        <dbReference type="EC" id="1.3.1.44"/>
    </reaction>
</comment>
<dbReference type="Gene3D" id="3.40.50.720">
    <property type="entry name" value="NAD(P)-binding Rossmann-like Domain"/>
    <property type="match status" value="1"/>
</dbReference>
<proteinExistence type="predicted"/>
<dbReference type="InterPro" id="IPR050048">
    <property type="entry name" value="FabV-like_NADH_b"/>
</dbReference>
<dbReference type="EC" id="1.3.1.44" evidence="3"/>
<keyword evidence="7" id="KW-0520">NAD</keyword>
<dbReference type="EMBL" id="AZFE01000003">
    <property type="protein sequence ID" value="KRL57745.1"/>
    <property type="molecule type" value="Genomic_DNA"/>
</dbReference>
<comment type="caution">
    <text evidence="14">The sequence shown here is derived from an EMBL/GenBank/DDBJ whole genome shotgun (WGS) entry which is preliminary data.</text>
</comment>
<keyword evidence="8" id="KW-0443">Lipid metabolism</keyword>
<dbReference type="NCBIfam" id="NF043048">
    <property type="entry name" value="EnoyACPredFabV"/>
    <property type="match status" value="1"/>
</dbReference>
<reference evidence="14 15" key="1">
    <citation type="journal article" date="2015" name="Genome Announc.">
        <title>Expanding the biotechnology potential of lactobacilli through comparative genomics of 213 strains and associated genera.</title>
        <authorList>
            <person name="Sun Z."/>
            <person name="Harris H.M."/>
            <person name="McCann A."/>
            <person name="Guo C."/>
            <person name="Argimon S."/>
            <person name="Zhang W."/>
            <person name="Yang X."/>
            <person name="Jeffery I.B."/>
            <person name="Cooney J.C."/>
            <person name="Kagawa T.F."/>
            <person name="Liu W."/>
            <person name="Song Y."/>
            <person name="Salvetti E."/>
            <person name="Wrobel A."/>
            <person name="Rasinkangas P."/>
            <person name="Parkhill J."/>
            <person name="Rea M.C."/>
            <person name="O'Sullivan O."/>
            <person name="Ritari J."/>
            <person name="Douillard F.P."/>
            <person name="Paul Ross R."/>
            <person name="Yang R."/>
            <person name="Briner A.E."/>
            <person name="Felis G.E."/>
            <person name="de Vos W.M."/>
            <person name="Barrangou R."/>
            <person name="Klaenhammer T.R."/>
            <person name="Caufield P.W."/>
            <person name="Cui Y."/>
            <person name="Zhang H."/>
            <person name="O'Toole P.W."/>
        </authorList>
    </citation>
    <scope>NUCLEOTIDE SEQUENCE [LARGE SCALE GENOMIC DNA]</scope>
    <source>
        <strain evidence="14 15">DSM 15707</strain>
    </source>
</reference>
<keyword evidence="6" id="KW-0560">Oxidoreductase</keyword>
<dbReference type="KEGG" id="lol:LACOL_1478"/>
<feature type="domain" description="Enoyl reductase FAD binding" evidence="11">
    <location>
        <begin position="330"/>
        <end position="387"/>
    </location>
</feature>
<feature type="domain" description="Trans-2-enoyl-CoA reductase-like NAD(P)H binding" evidence="13">
    <location>
        <begin position="8"/>
        <end position="83"/>
    </location>
</feature>
<gene>
    <name evidence="14" type="ORF">FC70_GL000216</name>
</gene>
<evidence type="ECO:0000313" key="15">
    <source>
        <dbReference type="Proteomes" id="UP000051697"/>
    </source>
</evidence>
<name>A0A0R1RMF2_9LACO</name>
<evidence type="ECO:0000256" key="10">
    <source>
        <dbReference type="ARBA" id="ARBA00048302"/>
    </source>
</evidence>
<evidence type="ECO:0000256" key="9">
    <source>
        <dbReference type="ARBA" id="ARBA00023160"/>
    </source>
</evidence>
<dbReference type="PANTHER" id="PTHR37480">
    <property type="entry name" value="ENOYL-[ACYL-CARRIER-PROTEIN] REDUCTASE [NADH]"/>
    <property type="match status" value="1"/>
</dbReference>
<evidence type="ECO:0000259" key="13">
    <source>
        <dbReference type="Pfam" id="PF12242"/>
    </source>
</evidence>
<dbReference type="GO" id="GO:0004318">
    <property type="term" value="F:enoyl-[acyl-carrier-protein] reductase (NADH) activity"/>
    <property type="evidence" value="ECO:0007669"/>
    <property type="project" value="TreeGrafter"/>
</dbReference>
<dbReference type="NCBIfam" id="NF010177">
    <property type="entry name" value="PRK13656.1"/>
    <property type="match status" value="1"/>
</dbReference>
<dbReference type="Proteomes" id="UP000051697">
    <property type="component" value="Unassembled WGS sequence"/>
</dbReference>
<keyword evidence="15" id="KW-1185">Reference proteome</keyword>
<dbReference type="Pfam" id="PF12242">
    <property type="entry name" value="Eno-Rase_NADH_b"/>
    <property type="match status" value="1"/>
</dbReference>
<evidence type="ECO:0000259" key="12">
    <source>
        <dbReference type="Pfam" id="PF12241"/>
    </source>
</evidence>
<dbReference type="InterPro" id="IPR024910">
    <property type="entry name" value="Enoyl-CoA_Rdtase_cat_dom"/>
</dbReference>
<evidence type="ECO:0000256" key="6">
    <source>
        <dbReference type="ARBA" id="ARBA00023002"/>
    </source>
</evidence>
<dbReference type="Pfam" id="PF12241">
    <property type="entry name" value="Enoyl_reductase"/>
    <property type="match status" value="1"/>
</dbReference>
<dbReference type="GO" id="GO:0050343">
    <property type="term" value="F:trans-2-enoyl-CoA reductase (NADH) activity"/>
    <property type="evidence" value="ECO:0007669"/>
    <property type="project" value="UniProtKB-EC"/>
</dbReference>
<evidence type="ECO:0000256" key="1">
    <source>
        <dbReference type="ARBA" id="ARBA00005189"/>
    </source>
</evidence>
<comment type="subunit">
    <text evidence="2">Monomer.</text>
</comment>
<protein>
    <recommendedName>
        <fullName evidence="3">trans-2-enoyl-CoA reductase (NAD(+))</fullName>
        <ecNumber evidence="3">1.3.1.44</ecNumber>
    </recommendedName>
</protein>
<dbReference type="PANTHER" id="PTHR37480:SF1">
    <property type="entry name" value="ENOYL-[ACYL-CARRIER-PROTEIN] REDUCTASE [NADH]"/>
    <property type="match status" value="1"/>
</dbReference>
<keyword evidence="9" id="KW-0275">Fatty acid biosynthesis</keyword>
<feature type="domain" description="Trans-2-enoyl-CoA reductase catalytic" evidence="12">
    <location>
        <begin position="88"/>
        <end position="324"/>
    </location>
</feature>
<organism evidence="14 15">
    <name type="scientific">Paucilactobacillus oligofermentans DSM 15707 = LMG 22743</name>
    <dbReference type="NCBI Taxonomy" id="1423778"/>
    <lineage>
        <taxon>Bacteria</taxon>
        <taxon>Bacillati</taxon>
        <taxon>Bacillota</taxon>
        <taxon>Bacilli</taxon>
        <taxon>Lactobacillales</taxon>
        <taxon>Lactobacillaceae</taxon>
        <taxon>Paucilactobacillus</taxon>
    </lineage>
</organism>
<evidence type="ECO:0000256" key="4">
    <source>
        <dbReference type="ARBA" id="ARBA00022516"/>
    </source>
</evidence>
<dbReference type="STRING" id="1423778.FC70_GL000216"/>
<dbReference type="Pfam" id="PF07055">
    <property type="entry name" value="Eno-Rase_FAD_bd"/>
    <property type="match status" value="1"/>
</dbReference>
<dbReference type="GO" id="GO:0051287">
    <property type="term" value="F:NAD binding"/>
    <property type="evidence" value="ECO:0007669"/>
    <property type="project" value="TreeGrafter"/>
</dbReference>
<evidence type="ECO:0000313" key="14">
    <source>
        <dbReference type="EMBL" id="KRL57745.1"/>
    </source>
</evidence>